<gene>
    <name evidence="2" type="ORF">HMPREF1541_02619</name>
</gene>
<protein>
    <recommendedName>
        <fullName evidence="4">NADH:ubiquinone oxidoreductase intermediate-associated protein 30 domain-containing protein</fullName>
    </recommendedName>
</protein>
<keyword evidence="3" id="KW-1185">Reference proteome</keyword>
<feature type="chain" id="PRO_5004824086" description="NADH:ubiquinone oxidoreductase intermediate-associated protein 30 domain-containing protein" evidence="1">
    <location>
        <begin position="19"/>
        <end position="204"/>
    </location>
</feature>
<dbReference type="HOGENOM" id="CLU_099107_0_0_1"/>
<dbReference type="VEuPathDB" id="FungiDB:HMPREF1541_02619"/>
<dbReference type="AlphaFoldDB" id="W2S4E7"/>
<evidence type="ECO:0000313" key="3">
    <source>
        <dbReference type="Proteomes" id="UP000030752"/>
    </source>
</evidence>
<evidence type="ECO:0000313" key="2">
    <source>
        <dbReference type="EMBL" id="ETN43460.1"/>
    </source>
</evidence>
<dbReference type="GeneID" id="19969958"/>
<dbReference type="Proteomes" id="UP000030752">
    <property type="component" value="Unassembled WGS sequence"/>
</dbReference>
<proteinExistence type="predicted"/>
<dbReference type="EMBL" id="KB822718">
    <property type="protein sequence ID" value="ETN43460.1"/>
    <property type="molecule type" value="Genomic_DNA"/>
</dbReference>
<evidence type="ECO:0000256" key="1">
    <source>
        <dbReference type="SAM" id="SignalP"/>
    </source>
</evidence>
<dbReference type="OrthoDB" id="4153234at2759"/>
<accession>W2S4E7</accession>
<organism evidence="2 3">
    <name type="scientific">Cyphellophora europaea (strain CBS 101466)</name>
    <name type="common">Phialophora europaea</name>
    <dbReference type="NCBI Taxonomy" id="1220924"/>
    <lineage>
        <taxon>Eukaryota</taxon>
        <taxon>Fungi</taxon>
        <taxon>Dikarya</taxon>
        <taxon>Ascomycota</taxon>
        <taxon>Pezizomycotina</taxon>
        <taxon>Eurotiomycetes</taxon>
        <taxon>Chaetothyriomycetidae</taxon>
        <taxon>Chaetothyriales</taxon>
        <taxon>Cyphellophoraceae</taxon>
        <taxon>Cyphellophora</taxon>
    </lineage>
</organism>
<feature type="signal peptide" evidence="1">
    <location>
        <begin position="1"/>
        <end position="18"/>
    </location>
</feature>
<dbReference type="RefSeq" id="XP_008715196.1">
    <property type="nucleotide sequence ID" value="XM_008716974.1"/>
</dbReference>
<sequence length="204" mass="22692">MLVFVIALSFFSSAFTQAAQVPLTGITTRLLQFDDIATTAGWGDLPSNYSHLSFNGFLALRPSAPELEGTISEHDLNCAASSPNAVYGTRYNHQVPATPEISLLHDSKFSSFAFRSFKIKPLDLPPFSYAVLKLRGIPAQGEALEWSVDFPNGFHDMFTVKIDEFSGKSWRGLDSLQITADFVSGDQYMDWEFCFDDLEVALER</sequence>
<keyword evidence="1" id="KW-0732">Signal</keyword>
<reference evidence="2 3" key="1">
    <citation type="submission" date="2013-03" db="EMBL/GenBank/DDBJ databases">
        <title>The Genome Sequence of Phialophora europaea CBS 101466.</title>
        <authorList>
            <consortium name="The Broad Institute Genomics Platform"/>
            <person name="Cuomo C."/>
            <person name="de Hoog S."/>
            <person name="Gorbushina A."/>
            <person name="Walker B."/>
            <person name="Young S.K."/>
            <person name="Zeng Q."/>
            <person name="Gargeya S."/>
            <person name="Fitzgerald M."/>
            <person name="Haas B."/>
            <person name="Abouelleil A."/>
            <person name="Allen A.W."/>
            <person name="Alvarado L."/>
            <person name="Arachchi H.M."/>
            <person name="Berlin A.M."/>
            <person name="Chapman S.B."/>
            <person name="Gainer-Dewar J."/>
            <person name="Goldberg J."/>
            <person name="Griggs A."/>
            <person name="Gujja S."/>
            <person name="Hansen M."/>
            <person name="Howarth C."/>
            <person name="Imamovic A."/>
            <person name="Ireland A."/>
            <person name="Larimer J."/>
            <person name="McCowan C."/>
            <person name="Murphy C."/>
            <person name="Pearson M."/>
            <person name="Poon T.W."/>
            <person name="Priest M."/>
            <person name="Roberts A."/>
            <person name="Saif S."/>
            <person name="Shea T."/>
            <person name="Sisk P."/>
            <person name="Sykes S."/>
            <person name="Wortman J."/>
            <person name="Nusbaum C."/>
            <person name="Birren B."/>
        </authorList>
    </citation>
    <scope>NUCLEOTIDE SEQUENCE [LARGE SCALE GENOMIC DNA]</scope>
    <source>
        <strain evidence="2 3">CBS 101466</strain>
    </source>
</reference>
<dbReference type="InParanoid" id="W2S4E7"/>
<name>W2S4E7_CYPE1</name>
<evidence type="ECO:0008006" key="4">
    <source>
        <dbReference type="Google" id="ProtNLM"/>
    </source>
</evidence>
<dbReference type="eggNOG" id="ENOG502TK1D">
    <property type="taxonomic scope" value="Eukaryota"/>
</dbReference>